<protein>
    <submittedName>
        <fullName evidence="1">Uncharacterized protein</fullName>
    </submittedName>
</protein>
<reference evidence="1 2" key="1">
    <citation type="journal article" date="2021" name="Front. Genet.">
        <title>Chromosome-Level Genome Assembly Reveals Significant Gene Expansion in the Toll and IMD Signaling Pathways of Dendrolimus kikuchii.</title>
        <authorList>
            <person name="Zhou J."/>
            <person name="Wu P."/>
            <person name="Xiong Z."/>
            <person name="Liu N."/>
            <person name="Zhao N."/>
            <person name="Ji M."/>
            <person name="Qiu Y."/>
            <person name="Yang B."/>
        </authorList>
    </citation>
    <scope>NUCLEOTIDE SEQUENCE [LARGE SCALE GENOMIC DNA]</scope>
    <source>
        <strain evidence="1">Ann1</strain>
    </source>
</reference>
<dbReference type="Proteomes" id="UP000824533">
    <property type="component" value="Linkage Group LG29"/>
</dbReference>
<sequence>MRATTPARANFGRELRLPVQLLSGCPPNTPNCVSDYIQDIRRGIEEIHEIDKRNTSISTCKPGIQPGLTIRYHHRTMPIFTIDV</sequence>
<gene>
    <name evidence="1" type="ORF">K1T71_014463</name>
</gene>
<keyword evidence="2" id="KW-1185">Reference proteome</keyword>
<evidence type="ECO:0000313" key="2">
    <source>
        <dbReference type="Proteomes" id="UP000824533"/>
    </source>
</evidence>
<name>A0ACC1CEB9_9NEOP</name>
<evidence type="ECO:0000313" key="1">
    <source>
        <dbReference type="EMBL" id="KAJ0169857.1"/>
    </source>
</evidence>
<comment type="caution">
    <text evidence="1">The sequence shown here is derived from an EMBL/GenBank/DDBJ whole genome shotgun (WGS) entry which is preliminary data.</text>
</comment>
<accession>A0ACC1CEB9</accession>
<proteinExistence type="predicted"/>
<dbReference type="EMBL" id="CM034415">
    <property type="protein sequence ID" value="KAJ0169857.1"/>
    <property type="molecule type" value="Genomic_DNA"/>
</dbReference>
<organism evidence="1 2">
    <name type="scientific">Dendrolimus kikuchii</name>
    <dbReference type="NCBI Taxonomy" id="765133"/>
    <lineage>
        <taxon>Eukaryota</taxon>
        <taxon>Metazoa</taxon>
        <taxon>Ecdysozoa</taxon>
        <taxon>Arthropoda</taxon>
        <taxon>Hexapoda</taxon>
        <taxon>Insecta</taxon>
        <taxon>Pterygota</taxon>
        <taxon>Neoptera</taxon>
        <taxon>Endopterygota</taxon>
        <taxon>Lepidoptera</taxon>
        <taxon>Glossata</taxon>
        <taxon>Ditrysia</taxon>
        <taxon>Bombycoidea</taxon>
        <taxon>Lasiocampidae</taxon>
        <taxon>Dendrolimus</taxon>
    </lineage>
</organism>